<dbReference type="InterPro" id="IPR036691">
    <property type="entry name" value="Endo/exonu/phosph_ase_sf"/>
</dbReference>
<gene>
    <name evidence="1" type="ORF">PACLA_8A009533</name>
</gene>
<protein>
    <submittedName>
        <fullName evidence="1">Uncharacterized protein</fullName>
    </submittedName>
</protein>
<dbReference type="Pfam" id="PF00078">
    <property type="entry name" value="RVT_1"/>
    <property type="match status" value="1"/>
</dbReference>
<dbReference type="CDD" id="cd09076">
    <property type="entry name" value="L1-EN"/>
    <property type="match status" value="1"/>
</dbReference>
<name>A0A6S7HVJ1_PARCT</name>
<dbReference type="GO" id="GO:0003824">
    <property type="term" value="F:catalytic activity"/>
    <property type="evidence" value="ECO:0007669"/>
    <property type="project" value="InterPro"/>
</dbReference>
<evidence type="ECO:0000313" key="2">
    <source>
        <dbReference type="Proteomes" id="UP001152795"/>
    </source>
</evidence>
<dbReference type="SUPFAM" id="SSF56672">
    <property type="entry name" value="DNA/RNA polymerases"/>
    <property type="match status" value="1"/>
</dbReference>
<dbReference type="EMBL" id="CACRXK020006185">
    <property type="protein sequence ID" value="CAB4008637.1"/>
    <property type="molecule type" value="Genomic_DNA"/>
</dbReference>
<dbReference type="InterPro" id="IPR005135">
    <property type="entry name" value="Endo/exonuclease/phosphatase"/>
</dbReference>
<dbReference type="AlphaFoldDB" id="A0A6S7HVJ1"/>
<evidence type="ECO:0000313" key="1">
    <source>
        <dbReference type="EMBL" id="CAB4008637.1"/>
    </source>
</evidence>
<dbReference type="PANTHER" id="PTHR31635">
    <property type="entry name" value="REVERSE TRANSCRIPTASE DOMAIN-CONTAINING PROTEIN-RELATED"/>
    <property type="match status" value="1"/>
</dbReference>
<dbReference type="Proteomes" id="UP001152795">
    <property type="component" value="Unassembled WGS sequence"/>
</dbReference>
<dbReference type="SUPFAM" id="SSF56219">
    <property type="entry name" value="DNase I-like"/>
    <property type="match status" value="1"/>
</dbReference>
<dbReference type="InterPro" id="IPR043502">
    <property type="entry name" value="DNA/RNA_pol_sf"/>
</dbReference>
<dbReference type="Gene3D" id="3.60.10.10">
    <property type="entry name" value="Endonuclease/exonuclease/phosphatase"/>
    <property type="match status" value="1"/>
</dbReference>
<dbReference type="OrthoDB" id="416119at2759"/>
<organism evidence="1 2">
    <name type="scientific">Paramuricea clavata</name>
    <name type="common">Red gorgonian</name>
    <name type="synonym">Violescent sea-whip</name>
    <dbReference type="NCBI Taxonomy" id="317549"/>
    <lineage>
        <taxon>Eukaryota</taxon>
        <taxon>Metazoa</taxon>
        <taxon>Cnidaria</taxon>
        <taxon>Anthozoa</taxon>
        <taxon>Octocorallia</taxon>
        <taxon>Malacalcyonacea</taxon>
        <taxon>Plexauridae</taxon>
        <taxon>Paramuricea</taxon>
    </lineage>
</organism>
<dbReference type="PROSITE" id="PS50878">
    <property type="entry name" value="RT_POL"/>
    <property type="match status" value="1"/>
</dbReference>
<dbReference type="CDD" id="cd01650">
    <property type="entry name" value="RT_nLTR_like"/>
    <property type="match status" value="1"/>
</dbReference>
<dbReference type="Pfam" id="PF03372">
    <property type="entry name" value="Exo_endo_phos"/>
    <property type="match status" value="1"/>
</dbReference>
<comment type="caution">
    <text evidence="1">The sequence shown here is derived from an EMBL/GenBank/DDBJ whole genome shotgun (WGS) entry which is preliminary data.</text>
</comment>
<dbReference type="PANTHER" id="PTHR31635:SF196">
    <property type="entry name" value="REVERSE TRANSCRIPTASE DOMAIN-CONTAINING PROTEIN-RELATED"/>
    <property type="match status" value="1"/>
</dbReference>
<accession>A0A6S7HVJ1</accession>
<reference evidence="1" key="1">
    <citation type="submission" date="2020-04" db="EMBL/GenBank/DDBJ databases">
        <authorList>
            <person name="Alioto T."/>
            <person name="Alioto T."/>
            <person name="Gomez Garrido J."/>
        </authorList>
    </citation>
    <scope>NUCLEOTIDE SEQUENCE</scope>
    <source>
        <strain evidence="1">A484AB</strain>
    </source>
</reference>
<dbReference type="InterPro" id="IPR000477">
    <property type="entry name" value="RT_dom"/>
</dbReference>
<sequence length="1155" mass="131091">MHADIVCLQETHAASHAVIQSWFRNSGFLVASSSVSNKRCGTAILVKDTFTITQIKRDEEGRFLQVEVALEDHKLRFVSLYAPNKNPARNTFLSSVPDFVDLAYPTFICGDFNAVLDPQLDRRRRTSYAGPSRSSLYQESVAALQSLLDATQTFPVWRTRHPTEVVYSWDHPSGEFSSRIDMIWAPTLLQQSIGDCKYHPSFFSDHRYMLLSFNTDDVFARGPGVWKFNASLLDDTDYCSLTRSFWTFWKTQEDPSLVSPLDWWDQGKFYLREVTRCFARARAATQLTHQRSLNKQLAQLQRRFDAGDSAAFAELCSIQEEIRAIHLREARASQVRARCRWAEEGETSSAFFLSLEKKHRAKQVVSSIRDPDSGLVHHDPFAILGTWRQYYQKLFTADVCDAAAQDAVLAQLTRSLSKAEAESCEGLLTIEECHRALAGMSRGKTPGSDGFPMEFFVTFWDVIGVDLVRVLNCAYVSGKLSTSQRRGLIIVLYKKDDRLETKNYRPISLLNVDYKIATRAISGRLLGVIGSVIGSDQTCGVPGRTISENLALIRDLIEYADRADIPLALLSLDQEKAFDRVDWAFLQRILSTFGFGDSFRQWIRLFYTDVESAVVINGWTSSFFQPSRGVRQGCPLSPLLYVLCIEALACMITASPDIEGVALPGRDEVFKCSGYADDTSIAVTSDTSMGAIFDTYALYEKASGAKLNRGKSKGMWLGAWKFRQDSPYGIKWVKELQLLGGTFSAGAYSVPTWEPPVKKLEQRLSAWKGRQLTLQGKATVINTLALSQIWHLCHVFVIPEWAIKRIKKAVWAFFWSGRKELVARRTVCLPKALGGFGVIDFELKAKAFSLQWVRRYFSPTPGKWKAFFSFFLLSCLSVMPVQALSVNTFPRRLISLLPSYYQFLIRAWFQFDGGVVDGLLSLDVSSNRPRSLPEINSHAAYVIGRRLVTPEPHCIGKFRPTYGPLYWSQTWDQVHLTTLDRPVVDVNWKIAHGVLYTASRLVNSFGMANIDVRCHCRADEETLEHLFFECAYARILVGWVYFNLMVVCPSAPPFTVEELLFGVNTNRRRNVPKIILWMLQVVKHHLWVARCDFRFRGVLRTEAECLKAMIARLKFLLKVLAGRCRSPSQIRSFEKQWLANKTLGHFEGEKLVFSF</sequence>
<proteinExistence type="predicted"/>
<keyword evidence="2" id="KW-1185">Reference proteome</keyword>